<dbReference type="SMART" id="SM00462">
    <property type="entry name" value="PTB"/>
    <property type="match status" value="1"/>
</dbReference>
<dbReference type="InterPro" id="IPR033928">
    <property type="entry name" value="EPS8_PTB"/>
</dbReference>
<dbReference type="InterPro" id="IPR006020">
    <property type="entry name" value="PTB/PI_dom"/>
</dbReference>
<comment type="function">
    <text evidence="8">Stimulates guanine exchange activity of SOS1. May play a role in membrane ruffling and remodeling of the actin cytoskeleton. In the cochlea, is required for stereocilia maintenance in adult hair cells.</text>
</comment>
<dbReference type="InterPro" id="IPR011993">
    <property type="entry name" value="PH-like_dom_sf"/>
</dbReference>
<evidence type="ECO:0000256" key="6">
    <source>
        <dbReference type="ARBA" id="ARBA00022553"/>
    </source>
</evidence>
<evidence type="ECO:0000256" key="11">
    <source>
        <dbReference type="ARBA" id="ARBA00077702"/>
    </source>
</evidence>
<dbReference type="Ensembl" id="ENSNFUT00015013943.1">
    <property type="protein sequence ID" value="ENSNFUP00015013267.1"/>
    <property type="gene ID" value="ENSNFUG00015006490.1"/>
</dbReference>
<dbReference type="PROSITE" id="PS50002">
    <property type="entry name" value="SH3"/>
    <property type="match status" value="1"/>
</dbReference>
<dbReference type="GeneTree" id="ENSGT00940000160990"/>
<dbReference type="Gene3D" id="2.30.29.30">
    <property type="entry name" value="Pleckstrin-homology domain (PH domain)/Phosphotyrosine-binding domain (PTB)"/>
    <property type="match status" value="1"/>
</dbReference>
<keyword evidence="17" id="KW-1185">Reference proteome</keyword>
<evidence type="ECO:0000259" key="14">
    <source>
        <dbReference type="PROSITE" id="PS01179"/>
    </source>
</evidence>
<dbReference type="FunFam" id="2.30.30.40:FF:000180">
    <property type="entry name" value="epidermal growth factor receptor kinase substrate 8-like protein 2"/>
    <property type="match status" value="1"/>
</dbReference>
<evidence type="ECO:0000256" key="3">
    <source>
        <dbReference type="ARBA" id="ARBA00006197"/>
    </source>
</evidence>
<proteinExistence type="inferred from homology"/>
<dbReference type="Pfam" id="PF18016">
    <property type="entry name" value="SAM_3"/>
    <property type="match status" value="1"/>
</dbReference>
<evidence type="ECO:0000256" key="4">
    <source>
        <dbReference type="ARBA" id="ARBA00022443"/>
    </source>
</evidence>
<evidence type="ECO:0000256" key="1">
    <source>
        <dbReference type="ARBA" id="ARBA00004316"/>
    </source>
</evidence>
<dbReference type="PANTHER" id="PTHR12287">
    <property type="entry name" value="EPIDERMAL GROWTH FACTOR RECEPTOR KINASE SUBSTRATE EPS8-RELATED PROTEIN"/>
    <property type="match status" value="1"/>
</dbReference>
<evidence type="ECO:0000256" key="8">
    <source>
        <dbReference type="ARBA" id="ARBA00057110"/>
    </source>
</evidence>
<keyword evidence="6" id="KW-0597">Phosphoprotein</keyword>
<dbReference type="InterPro" id="IPR013761">
    <property type="entry name" value="SAM/pointed_sf"/>
</dbReference>
<protein>
    <recommendedName>
        <fullName evidence="10">Epidermal growth factor receptor kinase substrate 8-like protein 2</fullName>
    </recommendedName>
    <alternativeName>
        <fullName evidence="11">Epidermal growth factor receptor pathway substrate 8-related protein 2</fullName>
    </alternativeName>
</protein>
<gene>
    <name evidence="16" type="primary">EPS8L2</name>
</gene>
<dbReference type="GO" id="GO:0032587">
    <property type="term" value="C:ruffle membrane"/>
    <property type="evidence" value="ECO:0007669"/>
    <property type="project" value="TreeGrafter"/>
</dbReference>
<dbReference type="Pfam" id="PF22975">
    <property type="entry name" value="EPS8_2nd"/>
    <property type="match status" value="1"/>
</dbReference>
<dbReference type="Pfam" id="PF08416">
    <property type="entry name" value="PTB"/>
    <property type="match status" value="1"/>
</dbReference>
<dbReference type="SUPFAM" id="SSF50729">
    <property type="entry name" value="PH domain-like"/>
    <property type="match status" value="1"/>
</dbReference>
<evidence type="ECO:0000313" key="17">
    <source>
        <dbReference type="Proteomes" id="UP000694548"/>
    </source>
</evidence>
<evidence type="ECO:0000256" key="5">
    <source>
        <dbReference type="ARBA" id="ARBA00022490"/>
    </source>
</evidence>
<dbReference type="GO" id="GO:0035023">
    <property type="term" value="P:regulation of Rho protein signal transduction"/>
    <property type="evidence" value="ECO:0007669"/>
    <property type="project" value="TreeGrafter"/>
</dbReference>
<dbReference type="FunFam" id="1.10.150.50:FF:000023">
    <property type="entry name" value="Epidermal growth factor receptor kinase substrate 8"/>
    <property type="match status" value="1"/>
</dbReference>
<dbReference type="PROSITE" id="PS01179">
    <property type="entry name" value="PID"/>
    <property type="match status" value="1"/>
</dbReference>
<dbReference type="Gene3D" id="2.30.30.40">
    <property type="entry name" value="SH3 Domains"/>
    <property type="match status" value="1"/>
</dbReference>
<evidence type="ECO:0000256" key="12">
    <source>
        <dbReference type="PROSITE-ProRule" id="PRU00192"/>
    </source>
</evidence>
<evidence type="ECO:0000259" key="15">
    <source>
        <dbReference type="PROSITE" id="PS50002"/>
    </source>
</evidence>
<dbReference type="InterPro" id="IPR039801">
    <property type="entry name" value="EPS8-like"/>
</dbReference>
<dbReference type="InterPro" id="IPR055093">
    <property type="entry name" value="EPS8_2nd"/>
</dbReference>
<dbReference type="Gene3D" id="1.10.150.50">
    <property type="entry name" value="Transcription Factor, Ets-1"/>
    <property type="match status" value="1"/>
</dbReference>
<reference evidence="16" key="1">
    <citation type="submission" date="2014-08" db="EMBL/GenBank/DDBJ databases">
        <authorList>
            <person name="Senf B."/>
            <person name="Petzold A."/>
            <person name="Downie B.R."/>
            <person name="Koch P."/>
            <person name="Platzer M."/>
        </authorList>
    </citation>
    <scope>NUCLEOTIDE SEQUENCE [LARGE SCALE GENOMIC DNA]</scope>
    <source>
        <strain evidence="16">GRZ</strain>
    </source>
</reference>
<evidence type="ECO:0000256" key="2">
    <source>
        <dbReference type="ARBA" id="ARBA00004496"/>
    </source>
</evidence>
<name>A0A8C6KZ95_NOTFU</name>
<keyword evidence="4 12" id="KW-0728">SH3 domain</keyword>
<dbReference type="AlphaFoldDB" id="A0A8C6KZ95"/>
<comment type="similarity">
    <text evidence="3">Belongs to the EPS8 family.</text>
</comment>
<evidence type="ECO:0000256" key="13">
    <source>
        <dbReference type="SAM" id="MobiDB-lite"/>
    </source>
</evidence>
<dbReference type="InterPro" id="IPR013625">
    <property type="entry name" value="PTB"/>
</dbReference>
<dbReference type="Proteomes" id="UP000694548">
    <property type="component" value="Chromosome sgr13"/>
</dbReference>
<organism evidence="16 17">
    <name type="scientific">Nothobranchius furzeri</name>
    <name type="common">Turquoise killifish</name>
    <dbReference type="NCBI Taxonomy" id="105023"/>
    <lineage>
        <taxon>Eukaryota</taxon>
        <taxon>Metazoa</taxon>
        <taxon>Chordata</taxon>
        <taxon>Craniata</taxon>
        <taxon>Vertebrata</taxon>
        <taxon>Euteleostomi</taxon>
        <taxon>Actinopterygii</taxon>
        <taxon>Neopterygii</taxon>
        <taxon>Teleostei</taxon>
        <taxon>Neoteleostei</taxon>
        <taxon>Acanthomorphata</taxon>
        <taxon>Ovalentaria</taxon>
        <taxon>Atherinomorphae</taxon>
        <taxon>Cyprinodontiformes</taxon>
        <taxon>Nothobranchiidae</taxon>
        <taxon>Nothobranchius</taxon>
    </lineage>
</organism>
<feature type="region of interest" description="Disordered" evidence="13">
    <location>
        <begin position="175"/>
        <end position="196"/>
    </location>
</feature>
<keyword evidence="5" id="KW-0963">Cytoplasm</keyword>
<comment type="subunit">
    <text evidence="9">Interacts with ABI1. Part of a complex that contains SOS1, ABI1 and EPS8L2. Associates with F-actin.</text>
</comment>
<dbReference type="InterPro" id="IPR035462">
    <property type="entry name" value="Eps8_SH3"/>
</dbReference>
<dbReference type="FunFam" id="2.30.29.30:FF:000218">
    <property type="entry name" value="Epidermal growth factor receptor kinase substrate 8-like 2"/>
    <property type="match status" value="1"/>
</dbReference>
<dbReference type="CDD" id="cd09540">
    <property type="entry name" value="SAM_EPS8-like"/>
    <property type="match status" value="1"/>
</dbReference>
<feature type="domain" description="PID" evidence="14">
    <location>
        <begin position="27"/>
        <end position="146"/>
    </location>
</feature>
<comment type="subcellular location">
    <subcellularLocation>
        <location evidence="1">Cell projection</location>
    </subcellularLocation>
    <subcellularLocation>
        <location evidence="2">Cytoplasm</location>
    </subcellularLocation>
</comment>
<dbReference type="GO" id="GO:0005829">
    <property type="term" value="C:cytosol"/>
    <property type="evidence" value="ECO:0007669"/>
    <property type="project" value="UniProtKB-ARBA"/>
</dbReference>
<dbReference type="InterPro" id="IPR001452">
    <property type="entry name" value="SH3_domain"/>
</dbReference>
<feature type="domain" description="SH3" evidence="15">
    <location>
        <begin position="443"/>
        <end position="502"/>
    </location>
</feature>
<dbReference type="GO" id="GO:0007266">
    <property type="term" value="P:Rho protein signal transduction"/>
    <property type="evidence" value="ECO:0007669"/>
    <property type="project" value="TreeGrafter"/>
</dbReference>
<dbReference type="PANTHER" id="PTHR12287:SF20">
    <property type="entry name" value="EPIDERMAL GROWTH FACTOR RECEPTOR KINASE SUBSTRATE 8-LIKE PROTEIN 2"/>
    <property type="match status" value="1"/>
</dbReference>
<accession>A0A8C6KZ95</accession>
<evidence type="ECO:0000256" key="9">
    <source>
        <dbReference type="ARBA" id="ARBA00065375"/>
    </source>
</evidence>
<dbReference type="CDD" id="cd01210">
    <property type="entry name" value="PTB_EPS8"/>
    <property type="match status" value="1"/>
</dbReference>
<dbReference type="SUPFAM" id="SSF50044">
    <property type="entry name" value="SH3-domain"/>
    <property type="match status" value="1"/>
</dbReference>
<reference evidence="16" key="3">
    <citation type="submission" date="2025-09" db="UniProtKB">
        <authorList>
            <consortium name="Ensembl"/>
        </authorList>
    </citation>
    <scope>IDENTIFICATION</scope>
</reference>
<feature type="compositionally biased region" description="Pro residues" evidence="13">
    <location>
        <begin position="178"/>
        <end position="188"/>
    </location>
</feature>
<evidence type="ECO:0000256" key="7">
    <source>
        <dbReference type="ARBA" id="ARBA00023273"/>
    </source>
</evidence>
<dbReference type="Pfam" id="PF00018">
    <property type="entry name" value="SH3_1"/>
    <property type="match status" value="1"/>
</dbReference>
<dbReference type="GO" id="GO:1900029">
    <property type="term" value="P:positive regulation of ruffle assembly"/>
    <property type="evidence" value="ECO:0007669"/>
    <property type="project" value="TreeGrafter"/>
</dbReference>
<keyword evidence="7" id="KW-0966">Cell projection</keyword>
<dbReference type="InterPro" id="IPR036028">
    <property type="entry name" value="SH3-like_dom_sf"/>
</dbReference>
<dbReference type="GO" id="GO:0003779">
    <property type="term" value="F:actin binding"/>
    <property type="evidence" value="ECO:0007669"/>
    <property type="project" value="TreeGrafter"/>
</dbReference>
<dbReference type="CDD" id="cd11764">
    <property type="entry name" value="SH3_Eps8"/>
    <property type="match status" value="1"/>
</dbReference>
<sequence>MTFVFFLSTEQRKKYSNSNFIMQETSQYHVEHLSTFVMDKTESIVTVDDAVKKLVLLDSKDKIWTQEMLLQVTDKAVRLLDCETQEELENFPVSTIQMCQTVLNQTRYPSVLLLVCQDKEQHKPDIHFFHCDEVEAEMVHADVDSAIGDNKHGKKMRLQTLKVNQEKMKRHRETILPPSAPRGPPPVANRPGPTHREGCGKCLPSSTFVLHPQNTLNFLFFLLIAQQVLNCALDDIEIFVARLQKAAEAFSQLNQRNKSKKNKKKGPAEGMLTLRAKPPTEAEFIDSLQKLKLALNLLAKLKRHLQNPSASELVHFLFGPLELVMQSCGSPELARSIIAPHLSRDAVDFLRGHLTPKEMTLFELLGDGWTRPRAEWPVDQCAPPYYPRFRNGWEPPAELFMTSPWETEGPSPPLGSPTSPDFRKLSYYGRHSPLNGSNDGSPNGRKYAKIRYHFVARNANELSVLQDEILEVIEDDKQWWKLRNRSGQTGFVPFNILDVVRIEEPESPHGQVLMDEVNSELLIKITENKKQPPKKIQIKRSSTAQVPLTYESKPQEVTVWLNAKGFSKSTVECLGILTGAQLFSLNKQELNTVCGDEGSRVFNQISLQKAQLEVSYTPLHLSSLQTRSQKQSLMHFDQRAC</sequence>
<dbReference type="InterPro" id="IPR041418">
    <property type="entry name" value="SAM_3"/>
</dbReference>
<evidence type="ECO:0000256" key="10">
    <source>
        <dbReference type="ARBA" id="ARBA00067146"/>
    </source>
</evidence>
<dbReference type="SMART" id="SM00326">
    <property type="entry name" value="SH3"/>
    <property type="match status" value="1"/>
</dbReference>
<reference evidence="16" key="2">
    <citation type="submission" date="2025-08" db="UniProtKB">
        <authorList>
            <consortium name="Ensembl"/>
        </authorList>
    </citation>
    <scope>IDENTIFICATION</scope>
</reference>
<evidence type="ECO:0000313" key="16">
    <source>
        <dbReference type="Ensembl" id="ENSNFUP00015013267.1"/>
    </source>
</evidence>
<dbReference type="GO" id="GO:0031982">
    <property type="term" value="C:vesicle"/>
    <property type="evidence" value="ECO:0007669"/>
    <property type="project" value="TreeGrafter"/>
</dbReference>